<dbReference type="PANTHER" id="PTHR33406">
    <property type="entry name" value="MEMBRANE PROTEIN MJ1562-RELATED"/>
    <property type="match status" value="1"/>
</dbReference>
<feature type="transmembrane region" description="Helical" evidence="8">
    <location>
        <begin position="568"/>
        <end position="587"/>
    </location>
</feature>
<comment type="subcellular location">
    <subcellularLocation>
        <location evidence="1">Cell membrane</location>
        <topology evidence="1">Multi-pass membrane protein</topology>
    </subcellularLocation>
</comment>
<feature type="transmembrane region" description="Helical" evidence="8">
    <location>
        <begin position="608"/>
        <end position="636"/>
    </location>
</feature>
<feature type="transmembrane region" description="Helical" evidence="8">
    <location>
        <begin position="301"/>
        <end position="328"/>
    </location>
</feature>
<feature type="transmembrane region" description="Helical" evidence="8">
    <location>
        <begin position="18"/>
        <end position="37"/>
    </location>
</feature>
<proteinExistence type="inferred from homology"/>
<evidence type="ECO:0000256" key="5">
    <source>
        <dbReference type="ARBA" id="ARBA00022989"/>
    </source>
</evidence>
<dbReference type="Gene3D" id="1.20.1640.10">
    <property type="entry name" value="Multidrug efflux transporter AcrB transmembrane domain"/>
    <property type="match status" value="2"/>
</dbReference>
<feature type="transmembrane region" description="Helical" evidence="8">
    <location>
        <begin position="230"/>
        <end position="252"/>
    </location>
</feature>
<dbReference type="InterPro" id="IPR050545">
    <property type="entry name" value="Mycobact_MmpL"/>
</dbReference>
<gene>
    <name evidence="10" type="ORF">NF556_03060</name>
</gene>
<evidence type="ECO:0000256" key="7">
    <source>
        <dbReference type="SAM" id="MobiDB-lite"/>
    </source>
</evidence>
<evidence type="ECO:0000256" key="2">
    <source>
        <dbReference type="ARBA" id="ARBA00010157"/>
    </source>
</evidence>
<evidence type="ECO:0000256" key="3">
    <source>
        <dbReference type="ARBA" id="ARBA00022475"/>
    </source>
</evidence>
<evidence type="ECO:0000313" key="11">
    <source>
        <dbReference type="Proteomes" id="UP001056455"/>
    </source>
</evidence>
<feature type="transmembrane region" description="Helical" evidence="8">
    <location>
        <begin position="510"/>
        <end position="528"/>
    </location>
</feature>
<feature type="transmembrane region" description="Helical" evidence="8">
    <location>
        <begin position="642"/>
        <end position="668"/>
    </location>
</feature>
<keyword evidence="5 8" id="KW-1133">Transmembrane helix</keyword>
<evidence type="ECO:0000313" key="10">
    <source>
        <dbReference type="EMBL" id="USQ80655.1"/>
    </source>
</evidence>
<evidence type="ECO:0000256" key="1">
    <source>
        <dbReference type="ARBA" id="ARBA00004651"/>
    </source>
</evidence>
<keyword evidence="6 8" id="KW-0472">Membrane</keyword>
<dbReference type="PANTHER" id="PTHR33406:SF6">
    <property type="entry name" value="MEMBRANE PROTEIN YDGH-RELATED"/>
    <property type="match status" value="1"/>
</dbReference>
<keyword evidence="3" id="KW-1003">Cell membrane</keyword>
<evidence type="ECO:0000256" key="6">
    <source>
        <dbReference type="ARBA" id="ARBA00023136"/>
    </source>
</evidence>
<dbReference type="InterPro" id="IPR000731">
    <property type="entry name" value="SSD"/>
</dbReference>
<dbReference type="RefSeq" id="WP_252594030.1">
    <property type="nucleotide sequence ID" value="NZ_CP099489.1"/>
</dbReference>
<dbReference type="Pfam" id="PF03176">
    <property type="entry name" value="MMPL"/>
    <property type="match status" value="2"/>
</dbReference>
<keyword evidence="4 8" id="KW-0812">Transmembrane</keyword>
<feature type="transmembrane region" description="Helical" evidence="8">
    <location>
        <begin position="273"/>
        <end position="295"/>
    </location>
</feature>
<protein>
    <submittedName>
        <fullName evidence="10">MMPL family transporter</fullName>
    </submittedName>
</protein>
<dbReference type="InterPro" id="IPR004869">
    <property type="entry name" value="MMPL_dom"/>
</dbReference>
<dbReference type="SUPFAM" id="SSF82866">
    <property type="entry name" value="Multidrug efflux transporter AcrB transmembrane domain"/>
    <property type="match status" value="2"/>
</dbReference>
<feature type="transmembrane region" description="Helical" evidence="8">
    <location>
        <begin position="166"/>
        <end position="188"/>
    </location>
</feature>
<dbReference type="Proteomes" id="UP001056455">
    <property type="component" value="Chromosome"/>
</dbReference>
<evidence type="ECO:0000259" key="9">
    <source>
        <dbReference type="PROSITE" id="PS50156"/>
    </source>
</evidence>
<feature type="transmembrane region" description="Helical" evidence="8">
    <location>
        <begin position="359"/>
        <end position="381"/>
    </location>
</feature>
<comment type="similarity">
    <text evidence="2">Belongs to the resistance-nodulation-cell division (RND) (TC 2.A.6) family. MmpL subfamily.</text>
</comment>
<dbReference type="EMBL" id="CP099489">
    <property type="protein sequence ID" value="USQ80655.1"/>
    <property type="molecule type" value="Genomic_DNA"/>
</dbReference>
<organism evidence="10 11">
    <name type="scientific">Ornithinimicrobium faecis</name>
    <dbReference type="NCBI Taxonomy" id="2934158"/>
    <lineage>
        <taxon>Bacteria</taxon>
        <taxon>Bacillati</taxon>
        <taxon>Actinomycetota</taxon>
        <taxon>Actinomycetes</taxon>
        <taxon>Micrococcales</taxon>
        <taxon>Ornithinimicrobiaceae</taxon>
        <taxon>Ornithinimicrobium</taxon>
    </lineage>
</organism>
<feature type="domain" description="SSD" evidence="9">
    <location>
        <begin position="210"/>
        <end position="327"/>
    </location>
</feature>
<accession>A0ABY4YVZ8</accession>
<feature type="region of interest" description="Disordered" evidence="7">
    <location>
        <begin position="684"/>
        <end position="709"/>
    </location>
</feature>
<feature type="transmembrane region" description="Helical" evidence="8">
    <location>
        <begin position="535"/>
        <end position="556"/>
    </location>
</feature>
<sequence>MRALSGGLVKTVTGRRTAWIVALLGLLLGAGVIVGLGEADRAPHPTDTLPVGYESTRAVELQEQLPTEDTATAIIVFSAEEVDGALEDLEQVVAALDTGVEGPPAFVQPAEDGTAAISVVNVPAQTATEVADSVADLRTDLRESVPDGVEVQVTGPAAVRADLTEVFAGANTTLLAFTASVVAILLLITYRSPVLWLIPLTVVGLADRAAAILATQVLAGFGVPWDESTIGILSVLVFGAGTNYALLLISRYRDELRNHEDRHQAMAAALPRAAEAILASGATVVVGVLTLLLSVTPTTRGLGLASAVGIIVAAGFVLLMLPAALVLFGRWIFWPKVPHVGEEGQAGRRSAWRRVGDRVAARPLAFIGGTLTLLAAMAFGLTQLQLGLPASEQFTDQPEAIAGAERLAQSFPEGASDPTSVVTATEDEQTVEQLVADLETLDAVGSVSVGGQGDGVTQLSLVLTTGSEGDEARAALTDVRAVTGELPETYVGGTAAEAIDQLDSSARDRVVILPLILALVLLALAAILRSVLAPVILVASVIASFCAALGVSWWLFTAVLGFSGLDPIVPLYSFLFLVALGVDYNIFLITRTLEEARTVGTREGVLRALSATGGVITSAGILLAAVFAVLGVLPLVVLAQVGAVICIGVLLDTLLVRTVLVPAIVLTLGERFWWPRRVEPAAAHSSGASDSPVITAGNPVITGPGRHRD</sequence>
<dbReference type="PROSITE" id="PS50156">
    <property type="entry name" value="SSD"/>
    <property type="match status" value="2"/>
</dbReference>
<feature type="domain" description="SSD" evidence="9">
    <location>
        <begin position="538"/>
        <end position="666"/>
    </location>
</feature>
<evidence type="ECO:0000256" key="4">
    <source>
        <dbReference type="ARBA" id="ARBA00022692"/>
    </source>
</evidence>
<feature type="transmembrane region" description="Helical" evidence="8">
    <location>
        <begin position="195"/>
        <end position="218"/>
    </location>
</feature>
<reference evidence="10" key="1">
    <citation type="submission" date="2022-06" db="EMBL/GenBank/DDBJ databases">
        <title>Ornithinimicrobium HY1793.</title>
        <authorList>
            <person name="Huang Y."/>
        </authorList>
    </citation>
    <scope>NUCLEOTIDE SEQUENCE</scope>
    <source>
        <strain evidence="10">HY1793</strain>
    </source>
</reference>
<evidence type="ECO:0000256" key="8">
    <source>
        <dbReference type="SAM" id="Phobius"/>
    </source>
</evidence>
<keyword evidence="11" id="KW-1185">Reference proteome</keyword>
<name>A0ABY4YVZ8_9MICO</name>